<dbReference type="InParanoid" id="A0A330L9P6"/>
<sequence length="119" mass="13435">MGGKRVDELGHGVWAPGRRTDRRPGHSLVRGVDGALLAILTEQLRHLVFHCQFFFLQMLLHDFFLGRQHMTSLQFVQLTVEPVMGFLKRFELTAGLSKLVRESLFSLHATPPGRLVSGN</sequence>
<dbReference type="EMBL" id="OUNR01000022">
    <property type="protein sequence ID" value="SPP66762.1"/>
    <property type="molecule type" value="Genomic_DNA"/>
</dbReference>
<protein>
    <submittedName>
        <fullName evidence="1">Uncharacterized protein</fullName>
    </submittedName>
</protein>
<keyword evidence="2" id="KW-1185">Reference proteome</keyword>
<dbReference type="Proteomes" id="UP000248168">
    <property type="component" value="Unassembled WGS sequence"/>
</dbReference>
<organism evidence="1 2">
    <name type="scientific">Nitrospira lenta</name>
    <dbReference type="NCBI Taxonomy" id="1436998"/>
    <lineage>
        <taxon>Bacteria</taxon>
        <taxon>Pseudomonadati</taxon>
        <taxon>Nitrospirota</taxon>
        <taxon>Nitrospiria</taxon>
        <taxon>Nitrospirales</taxon>
        <taxon>Nitrospiraceae</taxon>
        <taxon>Nitrospira</taxon>
    </lineage>
</organism>
<dbReference type="AlphaFoldDB" id="A0A330L9P6"/>
<proteinExistence type="predicted"/>
<evidence type="ECO:0000313" key="2">
    <source>
        <dbReference type="Proteomes" id="UP000248168"/>
    </source>
</evidence>
<reference evidence="2" key="1">
    <citation type="submission" date="2018-04" db="EMBL/GenBank/DDBJ databases">
        <authorList>
            <person name="Lucker S."/>
            <person name="Sakoula D."/>
        </authorList>
    </citation>
    <scope>NUCLEOTIDE SEQUENCE [LARGE SCALE GENOMIC DNA]</scope>
</reference>
<gene>
    <name evidence="1" type="ORF">NITLEN_90017</name>
</gene>
<name>A0A330L9P6_9BACT</name>
<evidence type="ECO:0000313" key="1">
    <source>
        <dbReference type="EMBL" id="SPP66762.1"/>
    </source>
</evidence>
<accession>A0A330L9P6</accession>